<evidence type="ECO:0000256" key="3">
    <source>
        <dbReference type="ARBA" id="ARBA00022525"/>
    </source>
</evidence>
<sequence length="384" mass="41095">MPPWVLMPLLFISPPPAGASPLPECGERPEEWCRDVGTAAKCGVLELCRLAVWDRDLGVKAIWRGRVALPQHGGVLLDKSCLFWPQSWAGQPAGAGGQGFFPAKCHKGGMWGGCRGSGCHGSILTCPLPQQKGIPCHLCQVVVSTVGKILQDNRTEEKLRLFLDKKCQYLPFQDWSVKCKKMVDTGILILVQLGKQVLSDPKVVCGTIKLCQPRGSPEGALKFQEPPPAPAQDFAQLSIPLIAGVPLLLQPQDAPRAQVPAQPHQHPAVSALSLLITPLMFWGAAVIPQEPGDLCGDCARLVAAVQVELGTFARSLASRAEKECEGLAPVLAQRVRSQSHPAWGGGIQHGAKPPGAHRAPFSPHSASATWPSTRTRLPGCSGTW</sequence>
<dbReference type="PANTHER" id="PTHR11480">
    <property type="entry name" value="SAPOSIN-RELATED"/>
    <property type="match status" value="1"/>
</dbReference>
<keyword evidence="6" id="KW-1015">Disulfide bond</keyword>
<evidence type="ECO:0000256" key="12">
    <source>
        <dbReference type="SAM" id="MobiDB-lite"/>
    </source>
</evidence>
<comment type="subcellular location">
    <subcellularLocation>
        <location evidence="1">Lysosome</location>
    </subcellularLocation>
    <subcellularLocation>
        <location evidence="2">Secreted</location>
    </subcellularLocation>
</comment>
<dbReference type="FunFam" id="1.10.225.10:FF:000002">
    <property type="entry name" value="prosaposin isoform X2"/>
    <property type="match status" value="1"/>
</dbReference>
<dbReference type="GO" id="GO:0005576">
    <property type="term" value="C:extracellular region"/>
    <property type="evidence" value="ECO:0007669"/>
    <property type="project" value="UniProtKB-SubCell"/>
</dbReference>
<feature type="compositionally biased region" description="Polar residues" evidence="12">
    <location>
        <begin position="364"/>
        <end position="375"/>
    </location>
</feature>
<name>A0A8C3GMT3_CAIMO</name>
<dbReference type="PANTHER" id="PTHR11480:SF36">
    <property type="entry name" value="PROSAPOSIN"/>
    <property type="match status" value="1"/>
</dbReference>
<evidence type="ECO:0000313" key="16">
    <source>
        <dbReference type="Ensembl" id="ENSCMMP00000021157.1"/>
    </source>
</evidence>
<reference evidence="16" key="1">
    <citation type="submission" date="2018-09" db="EMBL/GenBank/DDBJ databases">
        <title>Common duck and Muscovy duck high density SNP chip.</title>
        <authorList>
            <person name="Vignal A."/>
            <person name="Thebault N."/>
            <person name="Warren W.C."/>
        </authorList>
    </citation>
    <scope>NUCLEOTIDE SEQUENCE [LARGE SCALE GENOMIC DNA]</scope>
</reference>
<keyword evidence="17" id="KW-1185">Reference proteome</keyword>
<reference evidence="16" key="2">
    <citation type="submission" date="2025-08" db="UniProtKB">
        <authorList>
            <consortium name="Ensembl"/>
        </authorList>
    </citation>
    <scope>IDENTIFICATION</scope>
</reference>
<evidence type="ECO:0000313" key="17">
    <source>
        <dbReference type="Proteomes" id="UP000694556"/>
    </source>
</evidence>
<evidence type="ECO:0000256" key="13">
    <source>
        <dbReference type="SAM" id="SignalP"/>
    </source>
</evidence>
<dbReference type="InterPro" id="IPR008139">
    <property type="entry name" value="SaposinB_dom"/>
</dbReference>
<evidence type="ECO:0000256" key="7">
    <source>
        <dbReference type="ARBA" id="ARBA00023180"/>
    </source>
</evidence>
<dbReference type="InterPro" id="IPR011001">
    <property type="entry name" value="Saposin-like"/>
</dbReference>
<evidence type="ECO:0000256" key="11">
    <source>
        <dbReference type="ARBA" id="ARBA00040265"/>
    </source>
</evidence>
<dbReference type="InterPro" id="IPR051428">
    <property type="entry name" value="Sphingo_Act-Surfact_Prot"/>
</dbReference>
<evidence type="ECO:0000256" key="5">
    <source>
        <dbReference type="ARBA" id="ARBA00022737"/>
    </source>
</evidence>
<dbReference type="Pfam" id="PF02199">
    <property type="entry name" value="SapA"/>
    <property type="match status" value="1"/>
</dbReference>
<keyword evidence="3" id="KW-0964">Secreted</keyword>
<protein>
    <recommendedName>
        <fullName evidence="11">Prosaposin</fullName>
    </recommendedName>
</protein>
<dbReference type="SUPFAM" id="SSF47862">
    <property type="entry name" value="Saposin"/>
    <property type="match status" value="1"/>
</dbReference>
<dbReference type="InterPro" id="IPR007856">
    <property type="entry name" value="SapB_1"/>
</dbReference>
<dbReference type="PROSITE" id="PS50015">
    <property type="entry name" value="SAP_B"/>
    <property type="match status" value="1"/>
</dbReference>
<keyword evidence="4 13" id="KW-0732">Signal</keyword>
<keyword evidence="5" id="KW-0677">Repeat</keyword>
<keyword evidence="7" id="KW-0325">Glycoprotein</keyword>
<dbReference type="GO" id="GO:0006629">
    <property type="term" value="P:lipid metabolic process"/>
    <property type="evidence" value="ECO:0007669"/>
    <property type="project" value="InterPro"/>
</dbReference>
<feature type="chain" id="PRO_5034041075" description="Prosaposin" evidence="13">
    <location>
        <begin position="20"/>
        <end position="384"/>
    </location>
</feature>
<dbReference type="InterPro" id="IPR003119">
    <property type="entry name" value="SAP_A"/>
</dbReference>
<accession>A0A8C3GMT3</accession>
<dbReference type="AlphaFoldDB" id="A0A8C3GMT3"/>
<feature type="domain" description="Saposin A-type" evidence="15">
    <location>
        <begin position="18"/>
        <end position="58"/>
    </location>
</feature>
<dbReference type="Pfam" id="PF05184">
    <property type="entry name" value="SapB_1"/>
    <property type="match status" value="1"/>
</dbReference>
<dbReference type="SMART" id="SM00741">
    <property type="entry name" value="SapB"/>
    <property type="match status" value="1"/>
</dbReference>
<dbReference type="Proteomes" id="UP000694556">
    <property type="component" value="Chromosome 6"/>
</dbReference>
<evidence type="ECO:0000256" key="8">
    <source>
        <dbReference type="ARBA" id="ARBA00023228"/>
    </source>
</evidence>
<evidence type="ECO:0000256" key="1">
    <source>
        <dbReference type="ARBA" id="ARBA00004371"/>
    </source>
</evidence>
<evidence type="ECO:0000259" key="14">
    <source>
        <dbReference type="PROSITE" id="PS50015"/>
    </source>
</evidence>
<comment type="function">
    <text evidence="9">Saposin-D is a specific sphingomyelin phosphodiesterase activator (EC 3.1.4.12).</text>
</comment>
<dbReference type="GO" id="GO:0007193">
    <property type="term" value="P:adenylate cyclase-inhibiting G protein-coupled receptor signaling pathway"/>
    <property type="evidence" value="ECO:0007669"/>
    <property type="project" value="TreeGrafter"/>
</dbReference>
<evidence type="ECO:0000256" key="9">
    <source>
        <dbReference type="ARBA" id="ARBA00037231"/>
    </source>
</evidence>
<keyword evidence="8" id="KW-0458">Lysosome</keyword>
<evidence type="ECO:0000256" key="10">
    <source>
        <dbReference type="ARBA" id="ARBA00037606"/>
    </source>
</evidence>
<dbReference type="PROSITE" id="PS51110">
    <property type="entry name" value="SAP_A"/>
    <property type="match status" value="1"/>
</dbReference>
<dbReference type="GO" id="GO:0019216">
    <property type="term" value="P:regulation of lipid metabolic process"/>
    <property type="evidence" value="ECO:0007669"/>
    <property type="project" value="TreeGrafter"/>
</dbReference>
<dbReference type="Gene3D" id="1.10.225.10">
    <property type="entry name" value="Saposin-like"/>
    <property type="match status" value="1"/>
</dbReference>
<feature type="domain" description="Saposin B-type" evidence="14">
    <location>
        <begin position="132"/>
        <end position="215"/>
    </location>
</feature>
<dbReference type="GO" id="GO:0005737">
    <property type="term" value="C:cytoplasm"/>
    <property type="evidence" value="ECO:0007669"/>
    <property type="project" value="UniProtKB-ARBA"/>
</dbReference>
<evidence type="ECO:0000256" key="6">
    <source>
        <dbReference type="ARBA" id="ARBA00023157"/>
    </source>
</evidence>
<comment type="function">
    <text evidence="10">Saposin-B stimulates the hydrolysis of galacto-cerebroside sulfate by arylsulfatase A (EC 3.1.6.8), GM1 gangliosides by beta-galactosidase (EC 3.2.1.23) and globotriaosylceramide by alpha-galactosidase A (EC 3.2.1.22). Saposin-B forms a solubilizing complex with the substrates of the sphingolipid hydrolases.</text>
</comment>
<evidence type="ECO:0000259" key="15">
    <source>
        <dbReference type="PROSITE" id="PS51110"/>
    </source>
</evidence>
<feature type="region of interest" description="Disordered" evidence="12">
    <location>
        <begin position="341"/>
        <end position="384"/>
    </location>
</feature>
<proteinExistence type="predicted"/>
<organism evidence="16 17">
    <name type="scientific">Cairina moschata</name>
    <name type="common">Muscovy duck</name>
    <dbReference type="NCBI Taxonomy" id="8855"/>
    <lineage>
        <taxon>Eukaryota</taxon>
        <taxon>Metazoa</taxon>
        <taxon>Chordata</taxon>
        <taxon>Craniata</taxon>
        <taxon>Vertebrata</taxon>
        <taxon>Euteleostomi</taxon>
        <taxon>Archelosauria</taxon>
        <taxon>Archosauria</taxon>
        <taxon>Dinosauria</taxon>
        <taxon>Saurischia</taxon>
        <taxon>Theropoda</taxon>
        <taxon>Coelurosauria</taxon>
        <taxon>Aves</taxon>
        <taxon>Neognathae</taxon>
        <taxon>Galloanserae</taxon>
        <taxon>Anseriformes</taxon>
        <taxon>Anatidae</taxon>
        <taxon>Anatinae</taxon>
        <taxon>Cairina</taxon>
    </lineage>
</organism>
<reference evidence="16" key="3">
    <citation type="submission" date="2025-09" db="UniProtKB">
        <authorList>
            <consortium name="Ensembl"/>
        </authorList>
    </citation>
    <scope>IDENTIFICATION</scope>
</reference>
<evidence type="ECO:0000256" key="2">
    <source>
        <dbReference type="ARBA" id="ARBA00004613"/>
    </source>
</evidence>
<feature type="signal peptide" evidence="13">
    <location>
        <begin position="1"/>
        <end position="19"/>
    </location>
</feature>
<evidence type="ECO:0000256" key="4">
    <source>
        <dbReference type="ARBA" id="ARBA00022729"/>
    </source>
</evidence>
<dbReference type="Ensembl" id="ENSCMMT00000023177.1">
    <property type="protein sequence ID" value="ENSCMMP00000021157.1"/>
    <property type="gene ID" value="ENSCMMG00000013329.1"/>
</dbReference>